<protein>
    <submittedName>
        <fullName evidence="2">Uncharacterized protein</fullName>
    </submittedName>
</protein>
<dbReference type="EMBL" id="BAAANY010000008">
    <property type="protein sequence ID" value="GAA1671173.1"/>
    <property type="molecule type" value="Genomic_DNA"/>
</dbReference>
<evidence type="ECO:0000313" key="3">
    <source>
        <dbReference type="Proteomes" id="UP001500618"/>
    </source>
</evidence>
<accession>A0ABN2GH38</accession>
<organism evidence="2 3">
    <name type="scientific">Fodinicola feengrottensis</name>
    <dbReference type="NCBI Taxonomy" id="435914"/>
    <lineage>
        <taxon>Bacteria</taxon>
        <taxon>Bacillati</taxon>
        <taxon>Actinomycetota</taxon>
        <taxon>Actinomycetes</taxon>
        <taxon>Mycobacteriales</taxon>
        <taxon>Fodinicola</taxon>
    </lineage>
</organism>
<evidence type="ECO:0000256" key="1">
    <source>
        <dbReference type="SAM" id="MobiDB-lite"/>
    </source>
</evidence>
<keyword evidence="3" id="KW-1185">Reference proteome</keyword>
<proteinExistence type="predicted"/>
<gene>
    <name evidence="2" type="ORF">GCM10009765_20760</name>
</gene>
<feature type="region of interest" description="Disordered" evidence="1">
    <location>
        <begin position="60"/>
        <end position="96"/>
    </location>
</feature>
<evidence type="ECO:0000313" key="2">
    <source>
        <dbReference type="EMBL" id="GAA1671173.1"/>
    </source>
</evidence>
<reference evidence="2 3" key="1">
    <citation type="journal article" date="2019" name="Int. J. Syst. Evol. Microbiol.">
        <title>The Global Catalogue of Microorganisms (GCM) 10K type strain sequencing project: providing services to taxonomists for standard genome sequencing and annotation.</title>
        <authorList>
            <consortium name="The Broad Institute Genomics Platform"/>
            <consortium name="The Broad Institute Genome Sequencing Center for Infectious Disease"/>
            <person name="Wu L."/>
            <person name="Ma J."/>
        </authorList>
    </citation>
    <scope>NUCLEOTIDE SEQUENCE [LARGE SCALE GENOMIC DNA]</scope>
    <source>
        <strain evidence="2 3">JCM 14718</strain>
    </source>
</reference>
<name>A0ABN2GH38_9ACTN</name>
<dbReference type="Proteomes" id="UP001500618">
    <property type="component" value="Unassembled WGS sequence"/>
</dbReference>
<comment type="caution">
    <text evidence="2">The sequence shown here is derived from an EMBL/GenBank/DDBJ whole genome shotgun (WGS) entry which is preliminary data.</text>
</comment>
<sequence>MQSVTVERPIARLGRVGPQVDDQLPTSIDGQLGAADIVLLALRETVTDSFESFMDSSVYSHSESPFRHSGEQSGPPDVSGPAVSYQEPSGLIIWDL</sequence>